<sequence>VVELEPGNSNAYAYWGAALGQLNRHSRAIEKLEHALEIQPSNPNVFNILVDSLFHLKKYSEAWGAVKRARKMKVTISKNSINRLIEVFPEPTG</sequence>
<dbReference type="EMBL" id="UINC01223544">
    <property type="protein sequence ID" value="SVE52788.1"/>
    <property type="molecule type" value="Genomic_DNA"/>
</dbReference>
<dbReference type="InterPro" id="IPR011990">
    <property type="entry name" value="TPR-like_helical_dom_sf"/>
</dbReference>
<dbReference type="InterPro" id="IPR019734">
    <property type="entry name" value="TPR_rpt"/>
</dbReference>
<protein>
    <submittedName>
        <fullName evidence="1">Uncharacterized protein</fullName>
    </submittedName>
</protein>
<dbReference type="SUPFAM" id="SSF48452">
    <property type="entry name" value="TPR-like"/>
    <property type="match status" value="1"/>
</dbReference>
<feature type="non-terminal residue" evidence="1">
    <location>
        <position position="1"/>
    </location>
</feature>
<organism evidence="1">
    <name type="scientific">marine metagenome</name>
    <dbReference type="NCBI Taxonomy" id="408172"/>
    <lineage>
        <taxon>unclassified sequences</taxon>
        <taxon>metagenomes</taxon>
        <taxon>ecological metagenomes</taxon>
    </lineage>
</organism>
<accession>A0A383E9K1</accession>
<reference evidence="1" key="1">
    <citation type="submission" date="2018-05" db="EMBL/GenBank/DDBJ databases">
        <authorList>
            <person name="Lanie J.A."/>
            <person name="Ng W.-L."/>
            <person name="Kazmierczak K.M."/>
            <person name="Andrzejewski T.M."/>
            <person name="Davidsen T.M."/>
            <person name="Wayne K.J."/>
            <person name="Tettelin H."/>
            <person name="Glass J.I."/>
            <person name="Rusch D."/>
            <person name="Podicherti R."/>
            <person name="Tsui H.-C.T."/>
            <person name="Winkler M.E."/>
        </authorList>
    </citation>
    <scope>NUCLEOTIDE SEQUENCE</scope>
</reference>
<dbReference type="Pfam" id="PF12895">
    <property type="entry name" value="ANAPC3"/>
    <property type="match status" value="1"/>
</dbReference>
<proteinExistence type="predicted"/>
<name>A0A383E9K1_9ZZZZ</name>
<evidence type="ECO:0000313" key="1">
    <source>
        <dbReference type="EMBL" id="SVE52788.1"/>
    </source>
</evidence>
<gene>
    <name evidence="1" type="ORF">METZ01_LOCUS505642</name>
</gene>
<dbReference type="PROSITE" id="PS50005">
    <property type="entry name" value="TPR"/>
    <property type="match status" value="1"/>
</dbReference>
<dbReference type="AlphaFoldDB" id="A0A383E9K1"/>
<dbReference type="Gene3D" id="1.25.40.10">
    <property type="entry name" value="Tetratricopeptide repeat domain"/>
    <property type="match status" value="1"/>
</dbReference>